<dbReference type="PANTHER" id="PTHR43434">
    <property type="entry name" value="PHOSPHOGLYCOLATE PHOSPHATASE"/>
    <property type="match status" value="1"/>
</dbReference>
<dbReference type="GO" id="GO:0046872">
    <property type="term" value="F:metal ion binding"/>
    <property type="evidence" value="ECO:0007669"/>
    <property type="project" value="UniProtKB-KW"/>
</dbReference>
<dbReference type="Gene3D" id="3.40.50.1000">
    <property type="entry name" value="HAD superfamily/HAD-like"/>
    <property type="match status" value="1"/>
</dbReference>
<dbReference type="PANTHER" id="PTHR43434:SF23">
    <property type="entry name" value="PHOSPHOGLYCOLATE PHOSPHATASE"/>
    <property type="match status" value="1"/>
</dbReference>
<dbReference type="InterPro" id="IPR050155">
    <property type="entry name" value="HAD-like_hydrolase_sf"/>
</dbReference>
<comment type="cofactor">
    <cofactor evidence="1">
        <name>Mg(2+)</name>
        <dbReference type="ChEBI" id="CHEBI:18420"/>
    </cofactor>
</comment>
<evidence type="ECO:0000313" key="6">
    <source>
        <dbReference type="EMBL" id="AKO52112.1"/>
    </source>
</evidence>
<dbReference type="GO" id="GO:0008967">
    <property type="term" value="F:phosphoglycolate phosphatase activity"/>
    <property type="evidence" value="ECO:0007669"/>
    <property type="project" value="TreeGrafter"/>
</dbReference>
<keyword evidence="4" id="KW-0460">Magnesium</keyword>
<dbReference type="FunFam" id="3.40.50.1000:FF:000022">
    <property type="entry name" value="Phosphoglycolate phosphatase"/>
    <property type="match status" value="1"/>
</dbReference>
<evidence type="ECO:0000256" key="4">
    <source>
        <dbReference type="ARBA" id="ARBA00022842"/>
    </source>
</evidence>
<dbReference type="PATRIC" id="fig|330734.3.peg.1370"/>
<dbReference type="AlphaFoldDB" id="A0A0H4IAN9"/>
<dbReference type="Pfam" id="PF13419">
    <property type="entry name" value="HAD_2"/>
    <property type="match status" value="1"/>
</dbReference>
<dbReference type="InterPro" id="IPR041492">
    <property type="entry name" value="HAD_2"/>
</dbReference>
<sequence length="221" mass="24650">MKPELTPSAVLFDLDGTLIDTAPDFVRVLNRMRTAYGLAELPVPYIRCMVSNGARGMVRVGFGLEPDDHGYQQKHTEFLDLYEQSMTIDTCLFEGMDSLLRNLEQRAIPWGIVTNKPVRFAAPVVAALGLTERCGTLICPDHVSQRKPHPEPMFLACKEVNVRPQTAIYVGDHKRDIDAGINAGMTTIAVRYGYIEKPEEADLWGSHYTVDSVSELAKLLQ</sequence>
<dbReference type="InterPro" id="IPR023214">
    <property type="entry name" value="HAD_sf"/>
</dbReference>
<dbReference type="SFLD" id="SFLDG01129">
    <property type="entry name" value="C1.5:_HAD__Beta-PGM__Phosphata"/>
    <property type="match status" value="1"/>
</dbReference>
<dbReference type="Proteomes" id="UP000036406">
    <property type="component" value="Chromosome"/>
</dbReference>
<dbReference type="SUPFAM" id="SSF56784">
    <property type="entry name" value="HAD-like"/>
    <property type="match status" value="1"/>
</dbReference>
<dbReference type="NCBIfam" id="TIGR01549">
    <property type="entry name" value="HAD-SF-IA-v1"/>
    <property type="match status" value="1"/>
</dbReference>
<evidence type="ECO:0000256" key="2">
    <source>
        <dbReference type="ARBA" id="ARBA00022723"/>
    </source>
</evidence>
<keyword evidence="2" id="KW-0479">Metal-binding</keyword>
<proteinExistence type="predicted"/>
<gene>
    <name evidence="6" type="ORF">ABA45_06480</name>
</gene>
<evidence type="ECO:0000256" key="5">
    <source>
        <dbReference type="ARBA" id="ARBA00023277"/>
    </source>
</evidence>
<keyword evidence="7" id="KW-1185">Reference proteome</keyword>
<dbReference type="InterPro" id="IPR036412">
    <property type="entry name" value="HAD-like_sf"/>
</dbReference>
<dbReference type="NCBIfam" id="TIGR01509">
    <property type="entry name" value="HAD-SF-IA-v3"/>
    <property type="match status" value="1"/>
</dbReference>
<dbReference type="GO" id="GO:0005829">
    <property type="term" value="C:cytosol"/>
    <property type="evidence" value="ECO:0007669"/>
    <property type="project" value="TreeGrafter"/>
</dbReference>
<keyword evidence="3" id="KW-0378">Hydrolase</keyword>
<dbReference type="SFLD" id="SFLDS00003">
    <property type="entry name" value="Haloacid_Dehalogenase"/>
    <property type="match status" value="1"/>
</dbReference>
<dbReference type="InterPro" id="IPR006439">
    <property type="entry name" value="HAD-SF_hydro_IA"/>
</dbReference>
<dbReference type="Gene3D" id="1.10.150.240">
    <property type="entry name" value="Putative phosphatase, domain 2"/>
    <property type="match status" value="1"/>
</dbReference>
<organism evidence="6 7">
    <name type="scientific">Marinobacter psychrophilus</name>
    <dbReference type="NCBI Taxonomy" id="330734"/>
    <lineage>
        <taxon>Bacteria</taxon>
        <taxon>Pseudomonadati</taxon>
        <taxon>Pseudomonadota</taxon>
        <taxon>Gammaproteobacteria</taxon>
        <taxon>Pseudomonadales</taxon>
        <taxon>Marinobacteraceae</taxon>
        <taxon>Marinobacter</taxon>
    </lineage>
</organism>
<evidence type="ECO:0000313" key="7">
    <source>
        <dbReference type="Proteomes" id="UP000036406"/>
    </source>
</evidence>
<dbReference type="KEGG" id="mpq:ABA45_06480"/>
<evidence type="ECO:0000256" key="1">
    <source>
        <dbReference type="ARBA" id="ARBA00001946"/>
    </source>
</evidence>
<accession>A0A0H4IAN9</accession>
<dbReference type="RefSeq" id="WP_048384808.1">
    <property type="nucleotide sequence ID" value="NZ_CP011494.1"/>
</dbReference>
<protein>
    <submittedName>
        <fullName evidence="6">Phosphoglycolate phosphatase</fullName>
    </submittedName>
</protein>
<keyword evidence="5" id="KW-0119">Carbohydrate metabolism</keyword>
<evidence type="ECO:0000256" key="3">
    <source>
        <dbReference type="ARBA" id="ARBA00022801"/>
    </source>
</evidence>
<dbReference type="GO" id="GO:0006281">
    <property type="term" value="P:DNA repair"/>
    <property type="evidence" value="ECO:0007669"/>
    <property type="project" value="TreeGrafter"/>
</dbReference>
<dbReference type="SFLD" id="SFLDG01135">
    <property type="entry name" value="C1.5.6:_HAD__Beta-PGM__Phospha"/>
    <property type="match status" value="1"/>
</dbReference>
<dbReference type="EMBL" id="CP011494">
    <property type="protein sequence ID" value="AKO52112.1"/>
    <property type="molecule type" value="Genomic_DNA"/>
</dbReference>
<reference evidence="6 7" key="1">
    <citation type="submission" date="2015-05" db="EMBL/GenBank/DDBJ databases">
        <title>Complete genome of Marinobacter psychrophilus strain 20041T isolated from sea-ice of the Canadian Basin.</title>
        <authorList>
            <person name="Song L."/>
            <person name="Ren L."/>
            <person name="Yu Y."/>
            <person name="Wang X."/>
        </authorList>
    </citation>
    <scope>NUCLEOTIDE SEQUENCE [LARGE SCALE GENOMIC DNA]</scope>
    <source>
        <strain evidence="6 7">20041</strain>
    </source>
</reference>
<dbReference type="InterPro" id="IPR023198">
    <property type="entry name" value="PGP-like_dom2"/>
</dbReference>
<dbReference type="STRING" id="330734.ABA45_06480"/>
<name>A0A0H4IAN9_9GAMM</name>